<organism evidence="1 2">
    <name type="scientific">Saguinus oedipus</name>
    <name type="common">Cotton-top tamarin</name>
    <name type="synonym">Oedipomidas oedipus</name>
    <dbReference type="NCBI Taxonomy" id="9490"/>
    <lineage>
        <taxon>Eukaryota</taxon>
        <taxon>Metazoa</taxon>
        <taxon>Chordata</taxon>
        <taxon>Craniata</taxon>
        <taxon>Vertebrata</taxon>
        <taxon>Euteleostomi</taxon>
        <taxon>Mammalia</taxon>
        <taxon>Eutheria</taxon>
        <taxon>Euarchontoglires</taxon>
        <taxon>Primates</taxon>
        <taxon>Haplorrhini</taxon>
        <taxon>Platyrrhini</taxon>
        <taxon>Cebidae</taxon>
        <taxon>Callitrichinae</taxon>
        <taxon>Saguinus</taxon>
    </lineage>
</organism>
<evidence type="ECO:0000313" key="2">
    <source>
        <dbReference type="Proteomes" id="UP001266305"/>
    </source>
</evidence>
<accession>A0ABQ9VXA2</accession>
<comment type="caution">
    <text evidence="1">The sequence shown here is derived from an EMBL/GenBank/DDBJ whole genome shotgun (WGS) entry which is preliminary data.</text>
</comment>
<proteinExistence type="predicted"/>
<protein>
    <submittedName>
        <fullName evidence="1">Uncharacterized protein</fullName>
    </submittedName>
</protein>
<name>A0ABQ9VXA2_SAGOE</name>
<keyword evidence="2" id="KW-1185">Reference proteome</keyword>
<reference evidence="1 2" key="1">
    <citation type="submission" date="2023-05" db="EMBL/GenBank/DDBJ databases">
        <title>B98-5 Cell Line De Novo Hybrid Assembly: An Optical Mapping Approach.</title>
        <authorList>
            <person name="Kananen K."/>
            <person name="Auerbach J.A."/>
            <person name="Kautto E."/>
            <person name="Blachly J.S."/>
        </authorList>
    </citation>
    <scope>NUCLEOTIDE SEQUENCE [LARGE SCALE GENOMIC DNA]</scope>
    <source>
        <strain evidence="1">B95-8</strain>
        <tissue evidence="1">Cell line</tissue>
    </source>
</reference>
<gene>
    <name evidence="1" type="ORF">P7K49_008268</name>
</gene>
<dbReference type="EMBL" id="JASSZA010000004">
    <property type="protein sequence ID" value="KAK2114002.1"/>
    <property type="molecule type" value="Genomic_DNA"/>
</dbReference>
<dbReference type="Proteomes" id="UP001266305">
    <property type="component" value="Unassembled WGS sequence"/>
</dbReference>
<evidence type="ECO:0000313" key="1">
    <source>
        <dbReference type="EMBL" id="KAK2114002.1"/>
    </source>
</evidence>
<feature type="non-terminal residue" evidence="1">
    <location>
        <position position="99"/>
    </location>
</feature>
<sequence length="99" mass="10987">MEASGSAEERLKSCDYWSLQRNDWNNIWAAASWPGHFKRAPVVPPTLILQSCRKETGCVQELMCFGSHVLSLVSVKGLTQLGTLRDTLEQSLSVYSAIS</sequence>